<evidence type="ECO:0000256" key="6">
    <source>
        <dbReference type="ARBA" id="ARBA00022592"/>
    </source>
</evidence>
<evidence type="ECO:0000256" key="1">
    <source>
        <dbReference type="ARBA" id="ARBA00004496"/>
    </source>
</evidence>
<evidence type="ECO:0000256" key="7">
    <source>
        <dbReference type="PIRNR" id="PIRNR003107"/>
    </source>
</evidence>
<dbReference type="GO" id="GO:0005737">
    <property type="term" value="C:cytoplasm"/>
    <property type="evidence" value="ECO:0007669"/>
    <property type="project" value="UniProtKB-SubCell"/>
</dbReference>
<evidence type="ECO:0000256" key="4">
    <source>
        <dbReference type="ARBA" id="ARBA00022448"/>
    </source>
</evidence>
<keyword evidence="5 7" id="KW-0963">Cytoplasm</keyword>
<dbReference type="Pfam" id="PF01895">
    <property type="entry name" value="PhoU"/>
    <property type="match status" value="2"/>
</dbReference>
<dbReference type="InterPro" id="IPR028366">
    <property type="entry name" value="PhoU"/>
</dbReference>
<keyword evidence="6 7" id="KW-0592">Phosphate transport</keyword>
<dbReference type="InterPro" id="IPR038078">
    <property type="entry name" value="PhoU-like_sf"/>
</dbReference>
<comment type="function">
    <text evidence="7">Plays a role in the regulation of phosphate uptake.</text>
</comment>
<dbReference type="GO" id="GO:0006817">
    <property type="term" value="P:phosphate ion transport"/>
    <property type="evidence" value="ECO:0007669"/>
    <property type="project" value="UniProtKB-KW"/>
</dbReference>
<dbReference type="HOGENOM" id="CLU_078518_2_0_2"/>
<dbReference type="SUPFAM" id="SSF109755">
    <property type="entry name" value="PhoU-like"/>
    <property type="match status" value="1"/>
</dbReference>
<dbReference type="STRING" id="523846.Mfer_0267"/>
<comment type="subcellular location">
    <subcellularLocation>
        <location evidence="1 7">Cytoplasm</location>
    </subcellularLocation>
</comment>
<organism evidence="9 10">
    <name type="scientific">Methanothermus fervidus (strain ATCC 43054 / DSM 2088 / JCM 10308 / V24 S)</name>
    <dbReference type="NCBI Taxonomy" id="523846"/>
    <lineage>
        <taxon>Archaea</taxon>
        <taxon>Methanobacteriati</taxon>
        <taxon>Methanobacteriota</taxon>
        <taxon>Methanomada group</taxon>
        <taxon>Methanobacteria</taxon>
        <taxon>Methanobacteriales</taxon>
        <taxon>Methanothermaceae</taxon>
        <taxon>Methanothermus</taxon>
    </lineage>
</organism>
<name>E3GXN8_METFV</name>
<dbReference type="OrthoDB" id="7738at2157"/>
<reference evidence="9 10" key="1">
    <citation type="journal article" date="2010" name="Stand. Genomic Sci.">
        <title>Complete genome sequence of Methanothermus fervidus type strain (V24S).</title>
        <authorList>
            <person name="Anderson I."/>
            <person name="Djao O.D."/>
            <person name="Misra M."/>
            <person name="Chertkov O."/>
            <person name="Nolan M."/>
            <person name="Lucas S."/>
            <person name="Lapidus A."/>
            <person name="Del Rio T.G."/>
            <person name="Tice H."/>
            <person name="Cheng J.F."/>
            <person name="Tapia R."/>
            <person name="Han C."/>
            <person name="Goodwin L."/>
            <person name="Pitluck S."/>
            <person name="Liolios K."/>
            <person name="Ivanova N."/>
            <person name="Mavromatis K."/>
            <person name="Mikhailova N."/>
            <person name="Pati A."/>
            <person name="Brambilla E."/>
            <person name="Chen A."/>
            <person name="Palaniappan K."/>
            <person name="Land M."/>
            <person name="Hauser L."/>
            <person name="Chang Y.J."/>
            <person name="Jeffries C.D."/>
            <person name="Sikorski J."/>
            <person name="Spring S."/>
            <person name="Rohde M."/>
            <person name="Eichinger K."/>
            <person name="Huber H."/>
            <person name="Wirth R."/>
            <person name="Goker M."/>
            <person name="Detter J.C."/>
            <person name="Woyke T."/>
            <person name="Bristow J."/>
            <person name="Eisen J.A."/>
            <person name="Markowitz V."/>
            <person name="Hugenholtz P."/>
            <person name="Klenk H.P."/>
            <person name="Kyrpides N.C."/>
        </authorList>
    </citation>
    <scope>NUCLEOTIDE SEQUENCE [LARGE SCALE GENOMIC DNA]</scope>
    <source>
        <strain evidence="10">ATCC 43054 / DSM 2088 / JCM 10308 / V24 S</strain>
    </source>
</reference>
<keyword evidence="10" id="KW-1185">Reference proteome</keyword>
<evidence type="ECO:0000256" key="5">
    <source>
        <dbReference type="ARBA" id="ARBA00022490"/>
    </source>
</evidence>
<evidence type="ECO:0000313" key="9">
    <source>
        <dbReference type="EMBL" id="ADP77070.1"/>
    </source>
</evidence>
<dbReference type="PANTHER" id="PTHR42930">
    <property type="entry name" value="PHOSPHATE-SPECIFIC TRANSPORT SYSTEM ACCESSORY PROTEIN PHOU"/>
    <property type="match status" value="1"/>
</dbReference>
<protein>
    <recommendedName>
        <fullName evidence="7">Phosphate-specific transport system accessory protein PhoU</fullName>
    </recommendedName>
</protein>
<dbReference type="InterPro" id="IPR026022">
    <property type="entry name" value="PhoU_dom"/>
</dbReference>
<feature type="domain" description="PhoU" evidence="8">
    <location>
        <begin position="128"/>
        <end position="214"/>
    </location>
</feature>
<dbReference type="PANTHER" id="PTHR42930:SF3">
    <property type="entry name" value="PHOSPHATE-SPECIFIC TRANSPORT SYSTEM ACCESSORY PROTEIN PHOU"/>
    <property type="match status" value="1"/>
</dbReference>
<keyword evidence="4 7" id="KW-0813">Transport</keyword>
<comment type="subunit">
    <text evidence="3 7">Homodimer.</text>
</comment>
<dbReference type="PIRSF" id="PIRSF003107">
    <property type="entry name" value="PhoU"/>
    <property type="match status" value="1"/>
</dbReference>
<evidence type="ECO:0000259" key="8">
    <source>
        <dbReference type="Pfam" id="PF01895"/>
    </source>
</evidence>
<dbReference type="FunFam" id="1.20.58.220:FF:000004">
    <property type="entry name" value="Phosphate-specific transport system accessory protein PhoU"/>
    <property type="match status" value="1"/>
</dbReference>
<proteinExistence type="inferred from homology"/>
<dbReference type="EMBL" id="CP002278">
    <property type="protein sequence ID" value="ADP77070.1"/>
    <property type="molecule type" value="Genomic_DNA"/>
</dbReference>
<dbReference type="AlphaFoldDB" id="E3GXN8"/>
<dbReference type="NCBIfam" id="TIGR02135">
    <property type="entry name" value="phoU_full"/>
    <property type="match status" value="1"/>
</dbReference>
<sequence>MAEKKYPRISFREKIKDIKNNVEKASQKTLDIYRNAIKVLQGKNEKTAEKIIESSERMDDILYGVEKACINLIATEQPLASDLRFIESCIKIGTHLKRVGYLSADIAEAVAEMKGKEKKIPKKIREDILHMADYTEMMLSKAIYSFLDQNSEMAEELDKDDDKVDDLFDKSLEHIAESISKVKNKESIYCLLRLILIARYLERIADQAVSIGHRTVFMVRGKRAEREESA</sequence>
<dbReference type="GO" id="GO:0030643">
    <property type="term" value="P:intracellular phosphate ion homeostasis"/>
    <property type="evidence" value="ECO:0007669"/>
    <property type="project" value="InterPro"/>
</dbReference>
<evidence type="ECO:0000256" key="3">
    <source>
        <dbReference type="ARBA" id="ARBA00011738"/>
    </source>
</evidence>
<dbReference type="Gene3D" id="1.20.58.220">
    <property type="entry name" value="Phosphate transport system protein phou homolog 2, domain 2"/>
    <property type="match status" value="1"/>
</dbReference>
<accession>E3GXN8</accession>
<dbReference type="Proteomes" id="UP000002315">
    <property type="component" value="Chromosome"/>
</dbReference>
<evidence type="ECO:0000256" key="2">
    <source>
        <dbReference type="ARBA" id="ARBA00008107"/>
    </source>
</evidence>
<feature type="domain" description="PhoU" evidence="8">
    <location>
        <begin position="23"/>
        <end position="110"/>
    </location>
</feature>
<gene>
    <name evidence="9" type="ordered locus">Mfer_0267</name>
</gene>
<evidence type="ECO:0000313" key="10">
    <source>
        <dbReference type="Proteomes" id="UP000002315"/>
    </source>
</evidence>
<dbReference type="GO" id="GO:0045936">
    <property type="term" value="P:negative regulation of phosphate metabolic process"/>
    <property type="evidence" value="ECO:0007669"/>
    <property type="project" value="InterPro"/>
</dbReference>
<dbReference type="KEGG" id="mfv:Mfer_0267"/>
<comment type="similarity">
    <text evidence="2 7">Belongs to the PhoU family.</text>
</comment>